<sequence length="771" mass="86833">MSVVGFDVGNDSCVIGAVRQRGIDVLLNDESQRENPAVVSFGDKQRFIGAAGAASASRFPRSTVSQVKRLLGRPFRDPAVQDDLRRLPFPTSEAPDGGILIRVRFLNDEHVFTPLQILAMLLAHLKQIAEKSLETAVTDCVIGIPSYFTNFQRRAYLDAAAIAGLKPLRLLHDCAATALGYGIYKTDLCPRGSSFCVVFVDIGHCDTQVSIVSFSSDKMNVLSHAFDANLGGRDFDEVLFNHFAEQFKDDYKIDVLSNIRASMRLRVACEKLKRVLSANAEAPLNIECLMDEKDVKGFIKREDFERLCAGLLDRILEPCKQALEDAGLKHDKINAIELVGSGSRIPAITRILTEFFRREPSRTINASECVARGCALHCAMLSPIFKVRDYEVQDSFPFSVTFAMDRGPITTVSSNVLFRKGQPIPSVKIVSFYRTNAVAFEMESFYANQSELPPGVPSTISCFQVGSFPVIEGVRHKVKLKIRLNLHGIISIESASLIEDDNNNPVPRNASHMDHMETESASVENGISEHTEFGSMSSADASKTERLPRRHELLITECVYGSMTRQWLLEAQDQEKWLANQDKLMEQTKDKKNQLEAYVYEVRNKLFEKYRSFASDSEREGISVSLQQTEEWLYEDGDDETENVYTGKLEELKKLVDPIESRYKDEEGRPQATRELLKCIVDYRMAVSSLTTYERDAVNNECNKAEQWMRERSQLQDSLPKNTDPVLWSHEIKKMTEALDMSCRNLLKHKGSQSRTEDARVPDHSNSDNTN</sequence>
<name>A0AAQ3L079_9LILI</name>
<dbReference type="Gene3D" id="1.20.1270.10">
    <property type="match status" value="1"/>
</dbReference>
<dbReference type="Pfam" id="PF00012">
    <property type="entry name" value="HSP70"/>
    <property type="match status" value="1"/>
</dbReference>
<dbReference type="FunFam" id="3.30.420.40:FF:000171">
    <property type="entry name" value="Heat shock 70 kDa protein 4"/>
    <property type="match status" value="2"/>
</dbReference>
<dbReference type="FunFam" id="3.30.30.30:FF:000002">
    <property type="entry name" value="Heat shock 70 kDa protein 4"/>
    <property type="match status" value="1"/>
</dbReference>
<dbReference type="Proteomes" id="UP001327560">
    <property type="component" value="Chromosome 8"/>
</dbReference>
<dbReference type="Gene3D" id="3.30.30.30">
    <property type="match status" value="1"/>
</dbReference>
<dbReference type="PRINTS" id="PR00301">
    <property type="entry name" value="HEATSHOCK70"/>
</dbReference>
<keyword evidence="1" id="KW-0547">Nucleotide-binding</keyword>
<keyword evidence="6" id="KW-0346">Stress response</keyword>
<organism evidence="6 7">
    <name type="scientific">Canna indica</name>
    <name type="common">Indian-shot</name>
    <dbReference type="NCBI Taxonomy" id="4628"/>
    <lineage>
        <taxon>Eukaryota</taxon>
        <taxon>Viridiplantae</taxon>
        <taxon>Streptophyta</taxon>
        <taxon>Embryophyta</taxon>
        <taxon>Tracheophyta</taxon>
        <taxon>Spermatophyta</taxon>
        <taxon>Magnoliopsida</taxon>
        <taxon>Liliopsida</taxon>
        <taxon>Zingiberales</taxon>
        <taxon>Cannaceae</taxon>
        <taxon>Canna</taxon>
    </lineage>
</organism>
<dbReference type="SUPFAM" id="SSF100934">
    <property type="entry name" value="Heat shock protein 70kD (HSP70), C-terminal subdomain"/>
    <property type="match status" value="1"/>
</dbReference>
<evidence type="ECO:0000313" key="7">
    <source>
        <dbReference type="Proteomes" id="UP001327560"/>
    </source>
</evidence>
<dbReference type="Gene3D" id="2.60.34.10">
    <property type="entry name" value="Substrate Binding Domain Of DNAk, Chain A, domain 1"/>
    <property type="match status" value="1"/>
</dbReference>
<keyword evidence="2" id="KW-0067">ATP-binding</keyword>
<evidence type="ECO:0000313" key="6">
    <source>
        <dbReference type="EMBL" id="WOL15701.1"/>
    </source>
</evidence>
<dbReference type="InterPro" id="IPR029047">
    <property type="entry name" value="HSP70_peptide-bd_sf"/>
</dbReference>
<dbReference type="AlphaFoldDB" id="A0AAQ3L079"/>
<dbReference type="InterPro" id="IPR043129">
    <property type="entry name" value="ATPase_NBD"/>
</dbReference>
<comment type="similarity">
    <text evidence="4">Belongs to the heat shock protein 70 (TC 1.A.33) family. HSP110/SSE subfamily.</text>
</comment>
<dbReference type="EMBL" id="CP136897">
    <property type="protein sequence ID" value="WOL15701.1"/>
    <property type="molecule type" value="Genomic_DNA"/>
</dbReference>
<dbReference type="InterPro" id="IPR029048">
    <property type="entry name" value="HSP70_C_sf"/>
</dbReference>
<feature type="region of interest" description="Disordered" evidence="5">
    <location>
        <begin position="749"/>
        <end position="771"/>
    </location>
</feature>
<evidence type="ECO:0000256" key="5">
    <source>
        <dbReference type="SAM" id="MobiDB-lite"/>
    </source>
</evidence>
<protein>
    <submittedName>
        <fullName evidence="6">Heat shock 70 kDa protein 16</fullName>
    </submittedName>
</protein>
<dbReference type="PANTHER" id="PTHR45639:SF10">
    <property type="entry name" value="HEAT SHOCK 70 KDA PROTEIN 16 ISOFORM X1"/>
    <property type="match status" value="1"/>
</dbReference>
<dbReference type="FunFam" id="1.20.1270.10:FF:000002">
    <property type="entry name" value="Heat shock 70 kDa protein 4"/>
    <property type="match status" value="1"/>
</dbReference>
<dbReference type="GO" id="GO:0005634">
    <property type="term" value="C:nucleus"/>
    <property type="evidence" value="ECO:0007669"/>
    <property type="project" value="TreeGrafter"/>
</dbReference>
<dbReference type="GO" id="GO:0005524">
    <property type="term" value="F:ATP binding"/>
    <property type="evidence" value="ECO:0007669"/>
    <property type="project" value="UniProtKB-KW"/>
</dbReference>
<keyword evidence="7" id="KW-1185">Reference proteome</keyword>
<accession>A0AAQ3L079</accession>
<dbReference type="GO" id="GO:0005829">
    <property type="term" value="C:cytosol"/>
    <property type="evidence" value="ECO:0007669"/>
    <property type="project" value="TreeGrafter"/>
</dbReference>
<dbReference type="InterPro" id="IPR013126">
    <property type="entry name" value="Hsp_70_fam"/>
</dbReference>
<dbReference type="Gene3D" id="3.90.640.10">
    <property type="entry name" value="Actin, Chain A, domain 4"/>
    <property type="match status" value="1"/>
</dbReference>
<gene>
    <name evidence="6" type="ORF">Cni_G24482</name>
</gene>
<evidence type="ECO:0000256" key="3">
    <source>
        <dbReference type="ARBA" id="ARBA00023186"/>
    </source>
</evidence>
<dbReference type="PANTHER" id="PTHR45639">
    <property type="entry name" value="HSC70CB, ISOFORM G-RELATED"/>
    <property type="match status" value="1"/>
</dbReference>
<reference evidence="6 7" key="1">
    <citation type="submission" date="2023-10" db="EMBL/GenBank/DDBJ databases">
        <title>Chromosome-scale genome assembly provides insights into flower coloration mechanisms of Canna indica.</title>
        <authorList>
            <person name="Li C."/>
        </authorList>
    </citation>
    <scope>NUCLEOTIDE SEQUENCE [LARGE SCALE GENOMIC DNA]</scope>
    <source>
        <tissue evidence="6">Flower</tissue>
    </source>
</reference>
<feature type="compositionally biased region" description="Basic and acidic residues" evidence="5">
    <location>
        <begin position="755"/>
        <end position="771"/>
    </location>
</feature>
<dbReference type="FunFam" id="3.90.640.10:FF:000004">
    <property type="entry name" value="Heat shock 70 kDa protein 4"/>
    <property type="match status" value="1"/>
</dbReference>
<dbReference type="CDD" id="cd24095">
    <property type="entry name" value="ASKHA_NBD_HSP70_AtHsp70-14-like"/>
    <property type="match status" value="1"/>
</dbReference>
<dbReference type="SUPFAM" id="SSF53067">
    <property type="entry name" value="Actin-like ATPase domain"/>
    <property type="match status" value="2"/>
</dbReference>
<evidence type="ECO:0000256" key="1">
    <source>
        <dbReference type="ARBA" id="ARBA00022741"/>
    </source>
</evidence>
<dbReference type="GO" id="GO:0140662">
    <property type="term" value="F:ATP-dependent protein folding chaperone"/>
    <property type="evidence" value="ECO:0007669"/>
    <property type="project" value="InterPro"/>
</dbReference>
<keyword evidence="3" id="KW-0143">Chaperone</keyword>
<proteinExistence type="inferred from homology"/>
<evidence type="ECO:0000256" key="4">
    <source>
        <dbReference type="ARBA" id="ARBA00061090"/>
    </source>
</evidence>
<dbReference type="Gene3D" id="3.30.420.40">
    <property type="match status" value="2"/>
</dbReference>
<evidence type="ECO:0000256" key="2">
    <source>
        <dbReference type="ARBA" id="ARBA00022840"/>
    </source>
</evidence>